<protein>
    <submittedName>
        <fullName evidence="8">Cation:dicarboxylase symporter family transporter</fullName>
    </submittedName>
</protein>
<feature type="transmembrane region" description="Helical" evidence="7">
    <location>
        <begin position="18"/>
        <end position="37"/>
    </location>
</feature>
<feature type="transmembrane region" description="Helical" evidence="7">
    <location>
        <begin position="189"/>
        <end position="211"/>
    </location>
</feature>
<gene>
    <name evidence="8" type="ORF">K1X11_019025</name>
</gene>
<feature type="transmembrane region" description="Helical" evidence="7">
    <location>
        <begin position="223"/>
        <end position="248"/>
    </location>
</feature>
<dbReference type="Pfam" id="PF00375">
    <property type="entry name" value="SDF"/>
    <property type="match status" value="1"/>
</dbReference>
<dbReference type="InterPro" id="IPR001991">
    <property type="entry name" value="Na-dicarboxylate_symporter"/>
</dbReference>
<keyword evidence="3" id="KW-1003">Cell membrane</keyword>
<keyword evidence="4 7" id="KW-0812">Transmembrane</keyword>
<dbReference type="SUPFAM" id="SSF118215">
    <property type="entry name" value="Proton glutamate symport protein"/>
    <property type="match status" value="1"/>
</dbReference>
<dbReference type="Proteomes" id="UP000738431">
    <property type="component" value="Chromosome"/>
</dbReference>
<feature type="transmembrane region" description="Helical" evidence="7">
    <location>
        <begin position="151"/>
        <end position="169"/>
    </location>
</feature>
<keyword evidence="2" id="KW-0813">Transport</keyword>
<comment type="subcellular location">
    <subcellularLocation>
        <location evidence="1">Cell membrane</location>
        <topology evidence="1">Multi-pass membrane protein</topology>
    </subcellularLocation>
</comment>
<dbReference type="PANTHER" id="PTHR42865">
    <property type="entry name" value="PROTON/GLUTAMATE-ASPARTATE SYMPORTER"/>
    <property type="match status" value="1"/>
</dbReference>
<feature type="transmembrane region" description="Helical" evidence="7">
    <location>
        <begin position="82"/>
        <end position="108"/>
    </location>
</feature>
<proteinExistence type="predicted"/>
<evidence type="ECO:0000256" key="4">
    <source>
        <dbReference type="ARBA" id="ARBA00022692"/>
    </source>
</evidence>
<evidence type="ECO:0000256" key="1">
    <source>
        <dbReference type="ARBA" id="ARBA00004651"/>
    </source>
</evidence>
<sequence length="420" mass="44081">MPSTAPVARPSFWRRISLVQWMLIAVVIGIPLGFIAPEFSASLKIVSDVFLRLIRAIIAPVLFGVLVRAIGGGGSVRDLGRLGWEALVCFEVFTTLALLGGWGIALLLRPGVGVEIPGASEAVVAQTVAFDQVILNAVPTSLIDAMARGDVLQMVVFCTIFGVACMLAGEKARPVLDFAGSLADVAFKFTHVIMYLAPPAVLAAMASTVAAGGLDVLVGLLKLFVAAWASQLGFMVLVLGGALVAFRVPLRRFIHFMREPFLVAFATTSSAAALPHTLEDIERFGVPRRVIGMVAPLSISLNLNGSTLHIALATVFVAQAAGISLSLEQQLLMLATLKITTKGVAGIPRANFVVLAALFQNFGLPLEGLAVLLGIDALIDPIRTSVNVVGHGVAPAVVARWEGATFPTDVPTDDAPRSAP</sequence>
<feature type="transmembrane region" description="Helical" evidence="7">
    <location>
        <begin position="49"/>
        <end position="70"/>
    </location>
</feature>
<evidence type="ECO:0000256" key="3">
    <source>
        <dbReference type="ARBA" id="ARBA00022475"/>
    </source>
</evidence>
<dbReference type="Gene3D" id="1.10.3860.10">
    <property type="entry name" value="Sodium:dicarboxylate symporter"/>
    <property type="match status" value="1"/>
</dbReference>
<organism evidence="8 9">
    <name type="scientific">Actomonas aquatica</name>
    <dbReference type="NCBI Taxonomy" id="2866162"/>
    <lineage>
        <taxon>Bacteria</taxon>
        <taxon>Pseudomonadati</taxon>
        <taxon>Verrucomicrobiota</taxon>
        <taxon>Opitutia</taxon>
        <taxon>Opitutales</taxon>
        <taxon>Opitutaceae</taxon>
        <taxon>Actomonas</taxon>
    </lineage>
</organism>
<keyword evidence="5 7" id="KW-1133">Transmembrane helix</keyword>
<keyword evidence="6 7" id="KW-0472">Membrane</keyword>
<evidence type="ECO:0000256" key="5">
    <source>
        <dbReference type="ARBA" id="ARBA00022989"/>
    </source>
</evidence>
<accession>A0ABZ1C608</accession>
<dbReference type="PANTHER" id="PTHR42865:SF7">
    <property type="entry name" value="PROTON_GLUTAMATE-ASPARTATE SYMPORTER"/>
    <property type="match status" value="1"/>
</dbReference>
<evidence type="ECO:0000256" key="7">
    <source>
        <dbReference type="SAM" id="Phobius"/>
    </source>
</evidence>
<dbReference type="RefSeq" id="WP_221030746.1">
    <property type="nucleotide sequence ID" value="NZ_CP139781.1"/>
</dbReference>
<evidence type="ECO:0000313" key="9">
    <source>
        <dbReference type="Proteomes" id="UP000738431"/>
    </source>
</evidence>
<name>A0ABZ1C608_9BACT</name>
<keyword evidence="9" id="KW-1185">Reference proteome</keyword>
<dbReference type="InterPro" id="IPR036458">
    <property type="entry name" value="Na:dicarbo_symporter_sf"/>
</dbReference>
<reference evidence="8 9" key="1">
    <citation type="submission" date="2021-08" db="EMBL/GenBank/DDBJ databases">
        <authorList>
            <person name="Zhang D."/>
            <person name="Zhang A."/>
            <person name="Wang L."/>
        </authorList>
    </citation>
    <scope>NUCLEOTIDE SEQUENCE [LARGE SCALE GENOMIC DNA]</scope>
    <source>
        <strain evidence="8 9">WL0086</strain>
    </source>
</reference>
<evidence type="ECO:0000313" key="8">
    <source>
        <dbReference type="EMBL" id="WRQ86911.1"/>
    </source>
</evidence>
<dbReference type="PRINTS" id="PR00173">
    <property type="entry name" value="EDTRNSPORT"/>
</dbReference>
<evidence type="ECO:0000256" key="6">
    <source>
        <dbReference type="ARBA" id="ARBA00023136"/>
    </source>
</evidence>
<reference evidence="8 9" key="2">
    <citation type="submission" date="2023-12" db="EMBL/GenBank/DDBJ databases">
        <title>Description of an unclassified Opitutus bacterium of Verrucomicrobiota.</title>
        <authorList>
            <person name="Zhang D.-F."/>
        </authorList>
    </citation>
    <scope>NUCLEOTIDE SEQUENCE [LARGE SCALE GENOMIC DNA]</scope>
    <source>
        <strain evidence="8 9">WL0086</strain>
    </source>
</reference>
<evidence type="ECO:0000256" key="2">
    <source>
        <dbReference type="ARBA" id="ARBA00022448"/>
    </source>
</evidence>
<dbReference type="EMBL" id="CP139781">
    <property type="protein sequence ID" value="WRQ86911.1"/>
    <property type="molecule type" value="Genomic_DNA"/>
</dbReference>